<protein>
    <recommendedName>
        <fullName evidence="11">Muramoyltetrapeptide carboxypeptidase</fullName>
    </recommendedName>
</protein>
<evidence type="ECO:0000256" key="2">
    <source>
        <dbReference type="ARBA" id="ARBA00022645"/>
    </source>
</evidence>
<feature type="signal peptide" evidence="6">
    <location>
        <begin position="1"/>
        <end position="18"/>
    </location>
</feature>
<dbReference type="InterPro" id="IPR040449">
    <property type="entry name" value="Peptidase_S66_N"/>
</dbReference>
<dbReference type="AlphaFoldDB" id="T5LSU7"/>
<accession>T5LSU7</accession>
<dbReference type="CDD" id="cd07025">
    <property type="entry name" value="Peptidase_S66"/>
    <property type="match status" value="1"/>
</dbReference>
<evidence type="ECO:0000259" key="8">
    <source>
        <dbReference type="Pfam" id="PF17676"/>
    </source>
</evidence>
<evidence type="ECO:0000256" key="3">
    <source>
        <dbReference type="ARBA" id="ARBA00022670"/>
    </source>
</evidence>
<dbReference type="Gene3D" id="3.40.50.10740">
    <property type="entry name" value="Class I glutamine amidotransferase-like"/>
    <property type="match status" value="1"/>
</dbReference>
<dbReference type="HOGENOM" id="CLU_034346_0_0_4"/>
<comment type="similarity">
    <text evidence="1">Belongs to the peptidase S66 family.</text>
</comment>
<sequence length="375" mass="41252">MKKFVVMLLLWAIVPLHAVGAFQPEAETSVNAGLTAEAGTGNGNGVSGFSSGHSSLFRGKQEDRQAGHGRQKRVMNARKIGIAIVAPGGYIPAAELQRGLETLKSQGYQVFNYYHPEKRYQRFAATDKERAAQIEQAASNPEVKIVMALRGGYGTTRLLPELDFAGLAKSGKLFVGHSDFTAFEMALLKQGGTSFAGPMLHPDLTRQDLSEFTLGHFEKCMISPDSSVKWLSRDNPDIDVEGVLWGGNLTMLAHLTGTPWMPDISSGILFVEDIHEQPYRVERMLLQLDEAGILKKQKALVLGQFTEFRAADYDNGYDFQAMLAWLRSRLTIPVLTGLPFGHVKDKVTLPVGAHARLLSRKGASELHLSDYPVVW</sequence>
<feature type="chain" id="PRO_5004599252" description="Muramoyltetrapeptide carboxypeptidase" evidence="6">
    <location>
        <begin position="19"/>
        <end position="375"/>
    </location>
</feature>
<gene>
    <name evidence="9" type="ORF">OFAG_02310</name>
</gene>
<evidence type="ECO:0008006" key="11">
    <source>
        <dbReference type="Google" id="ProtNLM"/>
    </source>
</evidence>
<dbReference type="InterPro" id="IPR027478">
    <property type="entry name" value="LdcA_N"/>
</dbReference>
<proteinExistence type="inferred from homology"/>
<dbReference type="PANTHER" id="PTHR30237">
    <property type="entry name" value="MURAMOYLTETRAPEPTIDE CARBOXYPEPTIDASE"/>
    <property type="match status" value="1"/>
</dbReference>
<evidence type="ECO:0000256" key="4">
    <source>
        <dbReference type="ARBA" id="ARBA00022801"/>
    </source>
</evidence>
<dbReference type="SUPFAM" id="SSF141986">
    <property type="entry name" value="LD-carboxypeptidase A C-terminal domain-like"/>
    <property type="match status" value="1"/>
</dbReference>
<feature type="domain" description="LD-carboxypeptidase N-terminal" evidence="7">
    <location>
        <begin position="82"/>
        <end position="195"/>
    </location>
</feature>
<keyword evidence="4" id="KW-0378">Hydrolase</keyword>
<dbReference type="PANTHER" id="PTHR30237:SF2">
    <property type="entry name" value="MUREIN TETRAPEPTIDE CARBOXYPEPTIDASE"/>
    <property type="match status" value="1"/>
</dbReference>
<reference evidence="9" key="1">
    <citation type="submission" date="2011-10" db="EMBL/GenBank/DDBJ databases">
        <title>The Genome Sequence of Oxalobacter formigenes HOxBLS.</title>
        <authorList>
            <consortium name="The Broad Institute Genome Sequencing Platform"/>
            <person name="Earl A."/>
            <person name="Ward D."/>
            <person name="Feldgarden M."/>
            <person name="Gevers D."/>
            <person name="Allison M.J."/>
            <person name="Humphrey S."/>
            <person name="Young S.K."/>
            <person name="Zeng Q."/>
            <person name="Gargeya S."/>
            <person name="Fitzgerald M."/>
            <person name="Haas B."/>
            <person name="Abouelleil A."/>
            <person name="Alvarado L."/>
            <person name="Arachchi H.M."/>
            <person name="Berlin A."/>
            <person name="Brown A."/>
            <person name="Chapman S.B."/>
            <person name="Chen Z."/>
            <person name="Dunbar C."/>
            <person name="Freedman E."/>
            <person name="Gearin G."/>
            <person name="Goldberg J."/>
            <person name="Griggs A."/>
            <person name="Gujja S."/>
            <person name="Heiman D."/>
            <person name="Howarth C."/>
            <person name="Larson L."/>
            <person name="Lui A."/>
            <person name="MacDonald P.J.P."/>
            <person name="Montmayeur A."/>
            <person name="Murphy C."/>
            <person name="Neiman D."/>
            <person name="Pearson M."/>
            <person name="Priest M."/>
            <person name="Roberts A."/>
            <person name="Saif S."/>
            <person name="Shea T."/>
            <person name="Shenoy N."/>
            <person name="Sisk P."/>
            <person name="Stolte C."/>
            <person name="Sykes S."/>
            <person name="Wortman J."/>
            <person name="Nusbaum C."/>
            <person name="Birren B."/>
        </authorList>
    </citation>
    <scope>NUCLEOTIDE SEQUENCE [LARGE SCALE GENOMIC DNA]</scope>
    <source>
        <strain evidence="9">HOxBLS</strain>
    </source>
</reference>
<evidence type="ECO:0000259" key="7">
    <source>
        <dbReference type="Pfam" id="PF02016"/>
    </source>
</evidence>
<dbReference type="InterPro" id="IPR027461">
    <property type="entry name" value="Carboxypeptidase_A_C_sf"/>
</dbReference>
<dbReference type="SUPFAM" id="SSF52317">
    <property type="entry name" value="Class I glutamine amidotransferase-like"/>
    <property type="match status" value="1"/>
</dbReference>
<evidence type="ECO:0000256" key="6">
    <source>
        <dbReference type="SAM" id="SignalP"/>
    </source>
</evidence>
<dbReference type="Pfam" id="PF17676">
    <property type="entry name" value="Peptidase_S66C"/>
    <property type="match status" value="1"/>
</dbReference>
<keyword evidence="2" id="KW-0121">Carboxypeptidase</keyword>
<dbReference type="EMBL" id="ACDP02000028">
    <property type="protein sequence ID" value="EQM95129.1"/>
    <property type="molecule type" value="Genomic_DNA"/>
</dbReference>
<dbReference type="GO" id="GO:0008236">
    <property type="term" value="F:serine-type peptidase activity"/>
    <property type="evidence" value="ECO:0007669"/>
    <property type="project" value="UniProtKB-KW"/>
</dbReference>
<dbReference type="InterPro" id="IPR029062">
    <property type="entry name" value="Class_I_gatase-like"/>
</dbReference>
<dbReference type="InterPro" id="IPR040921">
    <property type="entry name" value="Peptidase_S66C"/>
</dbReference>
<dbReference type="Proteomes" id="UP000003973">
    <property type="component" value="Unassembled WGS sequence"/>
</dbReference>
<keyword evidence="3" id="KW-0645">Protease</keyword>
<dbReference type="MEROPS" id="S66.002"/>
<feature type="domain" description="LD-carboxypeptidase C-terminal" evidence="8">
    <location>
        <begin position="241"/>
        <end position="357"/>
    </location>
</feature>
<dbReference type="GO" id="GO:0004180">
    <property type="term" value="F:carboxypeptidase activity"/>
    <property type="evidence" value="ECO:0007669"/>
    <property type="project" value="UniProtKB-KW"/>
</dbReference>
<dbReference type="InterPro" id="IPR003507">
    <property type="entry name" value="S66_fam"/>
</dbReference>
<evidence type="ECO:0000313" key="10">
    <source>
        <dbReference type="Proteomes" id="UP000003973"/>
    </source>
</evidence>
<name>T5LSU7_9BURK</name>
<dbReference type="eggNOG" id="COG1619">
    <property type="taxonomic scope" value="Bacteria"/>
</dbReference>
<dbReference type="Gene3D" id="3.50.30.60">
    <property type="entry name" value="LD-carboxypeptidase A C-terminal domain-like"/>
    <property type="match status" value="1"/>
</dbReference>
<evidence type="ECO:0000313" key="9">
    <source>
        <dbReference type="EMBL" id="EQM95129.1"/>
    </source>
</evidence>
<keyword evidence="10" id="KW-1185">Reference proteome</keyword>
<keyword evidence="6" id="KW-0732">Signal</keyword>
<organism evidence="9 10">
    <name type="scientific">Oxalobacter paraformigenes</name>
    <dbReference type="NCBI Taxonomy" id="556268"/>
    <lineage>
        <taxon>Bacteria</taxon>
        <taxon>Pseudomonadati</taxon>
        <taxon>Pseudomonadota</taxon>
        <taxon>Betaproteobacteria</taxon>
        <taxon>Burkholderiales</taxon>
        <taxon>Oxalobacteraceae</taxon>
        <taxon>Oxalobacter</taxon>
    </lineage>
</organism>
<keyword evidence="5" id="KW-0720">Serine protease</keyword>
<dbReference type="GO" id="GO:0006508">
    <property type="term" value="P:proteolysis"/>
    <property type="evidence" value="ECO:0007669"/>
    <property type="project" value="UniProtKB-KW"/>
</dbReference>
<evidence type="ECO:0000256" key="5">
    <source>
        <dbReference type="ARBA" id="ARBA00022825"/>
    </source>
</evidence>
<comment type="caution">
    <text evidence="9">The sequence shown here is derived from an EMBL/GenBank/DDBJ whole genome shotgun (WGS) entry which is preliminary data.</text>
</comment>
<evidence type="ECO:0000256" key="1">
    <source>
        <dbReference type="ARBA" id="ARBA00010233"/>
    </source>
</evidence>
<dbReference type="NCBIfam" id="NF008424">
    <property type="entry name" value="PRK11253.1"/>
    <property type="match status" value="1"/>
</dbReference>
<dbReference type="Pfam" id="PF02016">
    <property type="entry name" value="Peptidase_S66"/>
    <property type="match status" value="1"/>
</dbReference>